<proteinExistence type="predicted"/>
<keyword evidence="3" id="KW-1185">Reference proteome</keyword>
<sequence length="71" mass="7631">MKLKRLAALIAALLFIALSIAILVLAVTGAPANYLMAALLCLVLVPVFFYAMSLIGKVLKRDEDPDGKDRS</sequence>
<dbReference type="RefSeq" id="WP_092360857.1">
    <property type="nucleotide sequence ID" value="NZ_CABJCG010000001.1"/>
</dbReference>
<name>A0A1I0C3V5_9FIRM</name>
<evidence type="ECO:0000313" key="3">
    <source>
        <dbReference type="Proteomes" id="UP000198508"/>
    </source>
</evidence>
<dbReference type="STRING" id="460384.SAMN05216313_102258"/>
<organism evidence="2 3">
    <name type="scientific">Enterocloster lavalensis</name>
    <dbReference type="NCBI Taxonomy" id="460384"/>
    <lineage>
        <taxon>Bacteria</taxon>
        <taxon>Bacillati</taxon>
        <taxon>Bacillota</taxon>
        <taxon>Clostridia</taxon>
        <taxon>Lachnospirales</taxon>
        <taxon>Lachnospiraceae</taxon>
        <taxon>Enterocloster</taxon>
    </lineage>
</organism>
<gene>
    <name evidence="2" type="ORF">SAMN05216313_102258</name>
</gene>
<accession>A0A1I0C3V5</accession>
<keyword evidence="1" id="KW-1133">Transmembrane helix</keyword>
<dbReference type="Proteomes" id="UP000198508">
    <property type="component" value="Unassembled WGS sequence"/>
</dbReference>
<dbReference type="AlphaFoldDB" id="A0A1I0C3V5"/>
<feature type="transmembrane region" description="Helical" evidence="1">
    <location>
        <begin position="36"/>
        <end position="55"/>
    </location>
</feature>
<evidence type="ECO:0000313" key="2">
    <source>
        <dbReference type="EMBL" id="SET13600.1"/>
    </source>
</evidence>
<dbReference type="GeneID" id="93277214"/>
<keyword evidence="1" id="KW-0812">Transmembrane</keyword>
<keyword evidence="1" id="KW-0472">Membrane</keyword>
<evidence type="ECO:0000256" key="1">
    <source>
        <dbReference type="SAM" id="Phobius"/>
    </source>
</evidence>
<reference evidence="3" key="1">
    <citation type="submission" date="2016-10" db="EMBL/GenBank/DDBJ databases">
        <authorList>
            <person name="Varghese N."/>
            <person name="Submissions S."/>
        </authorList>
    </citation>
    <scope>NUCLEOTIDE SEQUENCE [LARGE SCALE GENOMIC DNA]</scope>
    <source>
        <strain evidence="3">NLAE-zl-G277</strain>
    </source>
</reference>
<protein>
    <submittedName>
        <fullName evidence="2">Uncharacterized protein</fullName>
    </submittedName>
</protein>
<dbReference type="EMBL" id="FOIM01000002">
    <property type="protein sequence ID" value="SET13600.1"/>
    <property type="molecule type" value="Genomic_DNA"/>
</dbReference>